<organism evidence="2 3">
    <name type="scientific">Meloidogyne graminicola</name>
    <dbReference type="NCBI Taxonomy" id="189291"/>
    <lineage>
        <taxon>Eukaryota</taxon>
        <taxon>Metazoa</taxon>
        <taxon>Ecdysozoa</taxon>
        <taxon>Nematoda</taxon>
        <taxon>Chromadorea</taxon>
        <taxon>Rhabditida</taxon>
        <taxon>Tylenchina</taxon>
        <taxon>Tylenchomorpha</taxon>
        <taxon>Tylenchoidea</taxon>
        <taxon>Meloidogynidae</taxon>
        <taxon>Meloidogyninae</taxon>
        <taxon>Meloidogyne</taxon>
    </lineage>
</organism>
<gene>
    <name evidence="2" type="ORF">Mgra_00001102</name>
</gene>
<dbReference type="Proteomes" id="UP000605970">
    <property type="component" value="Unassembled WGS sequence"/>
</dbReference>
<dbReference type="AlphaFoldDB" id="A0A8T0A211"/>
<accession>A0A8T0A211</accession>
<keyword evidence="3" id="KW-1185">Reference proteome</keyword>
<comment type="caution">
    <text evidence="2">The sequence shown here is derived from an EMBL/GenBank/DDBJ whole genome shotgun (WGS) entry which is preliminary data.</text>
</comment>
<feature type="region of interest" description="Disordered" evidence="1">
    <location>
        <begin position="402"/>
        <end position="428"/>
    </location>
</feature>
<evidence type="ECO:0000313" key="3">
    <source>
        <dbReference type="Proteomes" id="UP000605970"/>
    </source>
</evidence>
<name>A0A8T0A211_9BILA</name>
<evidence type="ECO:0000256" key="1">
    <source>
        <dbReference type="SAM" id="MobiDB-lite"/>
    </source>
</evidence>
<evidence type="ECO:0000313" key="2">
    <source>
        <dbReference type="EMBL" id="KAF7639428.1"/>
    </source>
</evidence>
<dbReference type="OrthoDB" id="6365676at2759"/>
<reference evidence="2" key="1">
    <citation type="journal article" date="2020" name="Ecol. Evol.">
        <title>Genome structure and content of the rice root-knot nematode (Meloidogyne graminicola).</title>
        <authorList>
            <person name="Phan N.T."/>
            <person name="Danchin E.G.J."/>
            <person name="Klopp C."/>
            <person name="Perfus-Barbeoch L."/>
            <person name="Kozlowski D.K."/>
            <person name="Koutsovoulos G.D."/>
            <person name="Lopez-Roques C."/>
            <person name="Bouchez O."/>
            <person name="Zahm M."/>
            <person name="Besnard G."/>
            <person name="Bellafiore S."/>
        </authorList>
    </citation>
    <scope>NUCLEOTIDE SEQUENCE</scope>
    <source>
        <strain evidence="2">VN-18</strain>
    </source>
</reference>
<proteinExistence type="predicted"/>
<sequence>MFEMSQTSISQQQLIVSTTNKIENTTANGTKTLSEKLIGNSKQIVEQNNITGSSTLPITMGSFGPSPLDQLIKFHARLHDEELAYSTTSSSLPNSSTLSQLKDSSSIFQPQIKAEESLDASTLLVPLSNYQQQFGSNPFDPSSPSALMFSSYAQLAAATPWTSWSGEMAAAFLSGGEAEGILNNSPTSFSRGGWSGGDSYLNALGAFAPPTQTSFANNIFLPQAIGEPSTQSYQPFPASSIADLKTLATTSRALMQQSNDATKYDLKSEDGIFFPNMVKLFAIKITLISTQNNHQLQQNQTTSSSRASLISKYVQQKRSNTNNNQQQNKNKAGGKIRINIKSKNNDCVCPDCMELQRTGKFLHIMLLQYVHLFLCTTRRKPKTQLSFSWFRSSHLKAHLRWHSTDRPPTTKKRLFDPPDGPPPPQPISIAKSLNIKAQIKQTIQQSGGGHNSSSSTE</sequence>
<dbReference type="EMBL" id="JABEBT010000005">
    <property type="protein sequence ID" value="KAF7639428.1"/>
    <property type="molecule type" value="Genomic_DNA"/>
</dbReference>
<protein>
    <submittedName>
        <fullName evidence="2">C2H2-type domain-containing protein</fullName>
    </submittedName>
</protein>